<feature type="signal peptide" evidence="1">
    <location>
        <begin position="1"/>
        <end position="20"/>
    </location>
</feature>
<accession>A0A126V145</accession>
<keyword evidence="3" id="KW-1185">Reference proteome</keyword>
<dbReference type="RefSeq" id="WP_039001053.1">
    <property type="nucleotide sequence ID" value="NZ_CP014327.1"/>
</dbReference>
<gene>
    <name evidence="2" type="ORF">RC74_10690</name>
</gene>
<name>A0A126V145_9RHOB</name>
<organism evidence="2 3">
    <name type="scientific">Falsihalocynthiibacter arcticus</name>
    <dbReference type="NCBI Taxonomy" id="1579316"/>
    <lineage>
        <taxon>Bacteria</taxon>
        <taxon>Pseudomonadati</taxon>
        <taxon>Pseudomonadota</taxon>
        <taxon>Alphaproteobacteria</taxon>
        <taxon>Rhodobacterales</taxon>
        <taxon>Roseobacteraceae</taxon>
        <taxon>Falsihalocynthiibacter</taxon>
    </lineage>
</organism>
<evidence type="ECO:0008006" key="4">
    <source>
        <dbReference type="Google" id="ProtNLM"/>
    </source>
</evidence>
<reference evidence="2 3" key="1">
    <citation type="submission" date="2016-02" db="EMBL/GenBank/DDBJ databases">
        <title>Complete genome sequence of Halocynthiibacter arcticus PAMC 20958t from arctic marine sediment.</title>
        <authorList>
            <person name="Lee Y.M."/>
            <person name="Baek K."/>
            <person name="Lee H.K."/>
            <person name="Shin S.C."/>
        </authorList>
    </citation>
    <scope>NUCLEOTIDE SEQUENCE [LARGE SCALE GENOMIC DNA]</scope>
    <source>
        <strain evidence="2">PAMC 20958</strain>
    </source>
</reference>
<dbReference type="EMBL" id="CP014327">
    <property type="protein sequence ID" value="AML51665.1"/>
    <property type="molecule type" value="Genomic_DNA"/>
</dbReference>
<keyword evidence="1" id="KW-0732">Signal</keyword>
<evidence type="ECO:0000313" key="2">
    <source>
        <dbReference type="EMBL" id="AML51665.1"/>
    </source>
</evidence>
<dbReference type="KEGG" id="hat:RC74_10690"/>
<dbReference type="STRING" id="1579316.RC74_10690"/>
<evidence type="ECO:0000256" key="1">
    <source>
        <dbReference type="SAM" id="SignalP"/>
    </source>
</evidence>
<dbReference type="Proteomes" id="UP000070371">
    <property type="component" value="Chromosome"/>
</dbReference>
<proteinExistence type="predicted"/>
<evidence type="ECO:0000313" key="3">
    <source>
        <dbReference type="Proteomes" id="UP000070371"/>
    </source>
</evidence>
<feature type="chain" id="PRO_5007443637" description="Lipocalin-like domain-containing protein" evidence="1">
    <location>
        <begin position="21"/>
        <end position="148"/>
    </location>
</feature>
<dbReference type="AlphaFoldDB" id="A0A126V145"/>
<sequence length="148" mass="16001">MRVTLPVFTLLALAPFGANAEPSMVGQWSCENFSETNQIMGTVAYYNNGTSEGSFDATIVGSDATVELIGTYRADWKQEKSLLVETMTSVDVQDLLINGQSYIDTPTETEFENAMLAEGATTSQIIDSSEVMVVLQDTDGNISSCSLF</sequence>
<protein>
    <recommendedName>
        <fullName evidence="4">Lipocalin-like domain-containing protein</fullName>
    </recommendedName>
</protein>